<feature type="non-terminal residue" evidence="1">
    <location>
        <position position="1"/>
    </location>
</feature>
<gene>
    <name evidence="1" type="ORF">OUY24_39080</name>
</gene>
<comment type="caution">
    <text evidence="1">The sequence shown here is derived from an EMBL/GenBank/DDBJ whole genome shotgun (WGS) entry which is preliminary data.</text>
</comment>
<keyword evidence="2" id="KW-1185">Reference proteome</keyword>
<evidence type="ECO:0000313" key="1">
    <source>
        <dbReference type="EMBL" id="MDA0646668.1"/>
    </source>
</evidence>
<dbReference type="EMBL" id="JAPNUD010000215">
    <property type="protein sequence ID" value="MDA0646668.1"/>
    <property type="molecule type" value="Genomic_DNA"/>
</dbReference>
<dbReference type="Proteomes" id="UP001212498">
    <property type="component" value="Unassembled WGS sequence"/>
</dbReference>
<protein>
    <submittedName>
        <fullName evidence="1">2-oxoacid:ferredoxin oxidoreductase subunit beta</fullName>
    </submittedName>
</protein>
<name>A0ABT4TBZ9_9ACTN</name>
<evidence type="ECO:0000313" key="2">
    <source>
        <dbReference type="Proteomes" id="UP001212498"/>
    </source>
</evidence>
<organism evidence="1 2">
    <name type="scientific">Nonomuraea ferruginea</name>
    <dbReference type="NCBI Taxonomy" id="46174"/>
    <lineage>
        <taxon>Bacteria</taxon>
        <taxon>Bacillati</taxon>
        <taxon>Actinomycetota</taxon>
        <taxon>Actinomycetes</taxon>
        <taxon>Streptosporangiales</taxon>
        <taxon>Streptosporangiaceae</taxon>
        <taxon>Nonomuraea</taxon>
    </lineage>
</organism>
<proteinExistence type="predicted"/>
<reference evidence="1 2" key="1">
    <citation type="submission" date="2022-11" db="EMBL/GenBank/DDBJ databases">
        <title>Nonomuraea corallina sp. nov., a new species of the genus Nonomuraea isolated from sea side sediment in Thai sea.</title>
        <authorList>
            <person name="Ngamcharungchit C."/>
            <person name="Matsumoto A."/>
            <person name="Suriyachadkun C."/>
            <person name="Panbangred W."/>
            <person name="Inahashi Y."/>
            <person name="Intra B."/>
        </authorList>
    </citation>
    <scope>NUCLEOTIDE SEQUENCE [LARGE SCALE GENOMIC DNA]</scope>
    <source>
        <strain evidence="1 2">DSM 43553</strain>
    </source>
</reference>
<accession>A0ABT4TBZ9</accession>
<sequence>VIRAANGSLEVVPRDSVEQDRVLVHDAHNPDPSVAFALSRLDEPAFDHVPIGIFRSVDRPAYDTLMTSQLEEAVAQKGQGDLADLLMGGDTWRIG</sequence>